<protein>
    <submittedName>
        <fullName evidence="2">Uncharacterized protein</fullName>
    </submittedName>
</protein>
<feature type="compositionally biased region" description="Polar residues" evidence="1">
    <location>
        <begin position="467"/>
        <end position="479"/>
    </location>
</feature>
<dbReference type="Gene3D" id="1.10.287.370">
    <property type="match status" value="1"/>
</dbReference>
<gene>
    <name evidence="2" type="ORF">CDEB00056_LOCUS7107</name>
</gene>
<feature type="compositionally biased region" description="Polar residues" evidence="1">
    <location>
        <begin position="431"/>
        <end position="444"/>
    </location>
</feature>
<feature type="region of interest" description="Disordered" evidence="1">
    <location>
        <begin position="117"/>
        <end position="182"/>
    </location>
</feature>
<dbReference type="AlphaFoldDB" id="A0A7S3Q0U7"/>
<evidence type="ECO:0000313" key="2">
    <source>
        <dbReference type="EMBL" id="CAE0462266.1"/>
    </source>
</evidence>
<feature type="region of interest" description="Disordered" evidence="1">
    <location>
        <begin position="302"/>
        <end position="380"/>
    </location>
</feature>
<dbReference type="EMBL" id="HBIO01009251">
    <property type="protein sequence ID" value="CAE0462266.1"/>
    <property type="molecule type" value="Transcribed_RNA"/>
</dbReference>
<sequence length="498" mass="53848">MANAGKPEGKMPPSLGQLEQLHNVLKSSSAEDGGGQKTNRHSLDGRKAMIPIGTKAFYEGTLSPTIKSKPDQKNSKTSQSAQEHVLANIGDGYLAEMTTVEACSYIERRMEALRKLNNDHGNSALKADPTKDNNKATKSKPSNKGGGLKMKKGFLQSKSTKVSSKSSRLPPMHKPSISADDNVSQSLPFIEIREELDKEGNEIKAEALDVSKELLSLHRTIHSKKEESVAQNQPEVAGIFDALAGSVPQSIDSSAAESDVDVVRESSTEVEAAASIADNSSDSEERPYEEISARLDTLILLEEKEEKEKSRNKKSSKKLQGRWAKGFLSGGTSEKKKRSQPKKSIEKPAAKGIIPSKGSLHTSTSINSSKNKKSVKFGSDEIKEIPRIGTRSINGVINIPSCASTRSQIPTESTSYNSQSSRTKNDPSGIIHSSSTSLGQTVMGTGSDRGTTRKPSKSISIGGVTERASSISAQENSNSEPKKKLSRFAQRRLEQQEW</sequence>
<feature type="region of interest" description="Disordered" evidence="1">
    <location>
        <begin position="251"/>
        <end position="290"/>
    </location>
</feature>
<organism evidence="2">
    <name type="scientific">Chaetoceros debilis</name>
    <dbReference type="NCBI Taxonomy" id="122233"/>
    <lineage>
        <taxon>Eukaryota</taxon>
        <taxon>Sar</taxon>
        <taxon>Stramenopiles</taxon>
        <taxon>Ochrophyta</taxon>
        <taxon>Bacillariophyta</taxon>
        <taxon>Coscinodiscophyceae</taxon>
        <taxon>Chaetocerotophycidae</taxon>
        <taxon>Chaetocerotales</taxon>
        <taxon>Chaetocerotaceae</taxon>
        <taxon>Chaetoceros</taxon>
    </lineage>
</organism>
<proteinExistence type="predicted"/>
<reference evidence="2" key="1">
    <citation type="submission" date="2021-01" db="EMBL/GenBank/DDBJ databases">
        <authorList>
            <person name="Corre E."/>
            <person name="Pelletier E."/>
            <person name="Niang G."/>
            <person name="Scheremetjew M."/>
            <person name="Finn R."/>
            <person name="Kale V."/>
            <person name="Holt S."/>
            <person name="Cochrane G."/>
            <person name="Meng A."/>
            <person name="Brown T."/>
            <person name="Cohen L."/>
        </authorList>
    </citation>
    <scope>NUCLEOTIDE SEQUENCE</scope>
    <source>
        <strain evidence="2">MM31A-1</strain>
    </source>
</reference>
<evidence type="ECO:0000256" key="1">
    <source>
        <dbReference type="SAM" id="MobiDB-lite"/>
    </source>
</evidence>
<dbReference type="InterPro" id="IPR009053">
    <property type="entry name" value="Prefoldin"/>
</dbReference>
<feature type="compositionally biased region" description="Basic residues" evidence="1">
    <location>
        <begin position="310"/>
        <end position="320"/>
    </location>
</feature>
<feature type="compositionally biased region" description="Polar residues" evidence="1">
    <location>
        <begin position="394"/>
        <end position="422"/>
    </location>
</feature>
<accession>A0A7S3Q0U7</accession>
<feature type="region of interest" description="Disordered" evidence="1">
    <location>
        <begin position="1"/>
        <end position="83"/>
    </location>
</feature>
<feature type="compositionally biased region" description="Low complexity" evidence="1">
    <location>
        <begin position="271"/>
        <end position="280"/>
    </location>
</feature>
<feature type="region of interest" description="Disordered" evidence="1">
    <location>
        <begin position="394"/>
        <end position="498"/>
    </location>
</feature>
<name>A0A7S3Q0U7_9STRA</name>
<feature type="compositionally biased region" description="Low complexity" evidence="1">
    <location>
        <begin position="157"/>
        <end position="167"/>
    </location>
</feature>